<dbReference type="GO" id="GO:0016989">
    <property type="term" value="F:sigma factor antagonist activity"/>
    <property type="evidence" value="ECO:0007669"/>
    <property type="project" value="TreeGrafter"/>
</dbReference>
<dbReference type="InterPro" id="IPR006860">
    <property type="entry name" value="FecR"/>
</dbReference>
<reference evidence="1" key="1">
    <citation type="submission" date="2020-05" db="EMBL/GenBank/DDBJ databases">
        <title>Chitinophaga laudate sp. nov., isolated from a tropical peat swamp.</title>
        <authorList>
            <person name="Goh C.B.S."/>
            <person name="Lee M.S."/>
            <person name="Parimannan S."/>
            <person name="Pasbakhsh P."/>
            <person name="Yule C.M."/>
            <person name="Rajandas H."/>
            <person name="Loke S."/>
            <person name="Croft L."/>
            <person name="Tan J.B.L."/>
        </authorList>
    </citation>
    <scope>NUCLEOTIDE SEQUENCE</scope>
    <source>
        <strain evidence="1">Mgbs1</strain>
    </source>
</reference>
<name>A0A3S1CY45_9BACT</name>
<accession>A0A3S1CY45</accession>
<dbReference type="EMBL" id="RIAR02000001">
    <property type="protein sequence ID" value="NSL87995.1"/>
    <property type="molecule type" value="Genomic_DNA"/>
</dbReference>
<dbReference type="InterPro" id="IPR032508">
    <property type="entry name" value="FecR_C"/>
</dbReference>
<dbReference type="RefSeq" id="WP_127044092.1">
    <property type="nucleotide sequence ID" value="NZ_JAABOK010000030.1"/>
</dbReference>
<comment type="caution">
    <text evidence="1">The sequence shown here is derived from an EMBL/GenBank/DDBJ whole genome shotgun (WGS) entry which is preliminary data.</text>
</comment>
<proteinExistence type="predicted"/>
<evidence type="ECO:0000313" key="1">
    <source>
        <dbReference type="EMBL" id="NSL87995.1"/>
    </source>
</evidence>
<dbReference type="Proteomes" id="UP000281028">
    <property type="component" value="Unassembled WGS sequence"/>
</dbReference>
<dbReference type="Gene3D" id="2.60.120.1440">
    <property type="match status" value="1"/>
</dbReference>
<evidence type="ECO:0000313" key="2">
    <source>
        <dbReference type="Proteomes" id="UP000281028"/>
    </source>
</evidence>
<keyword evidence="2" id="KW-1185">Reference proteome</keyword>
<dbReference type="PANTHER" id="PTHR30273:SF2">
    <property type="entry name" value="PROTEIN FECR"/>
    <property type="match status" value="1"/>
</dbReference>
<organism evidence="1 2">
    <name type="scientific">Chitinophaga solisilvae</name>
    <dbReference type="NCBI Taxonomy" id="1233460"/>
    <lineage>
        <taxon>Bacteria</taxon>
        <taxon>Pseudomonadati</taxon>
        <taxon>Bacteroidota</taxon>
        <taxon>Chitinophagia</taxon>
        <taxon>Chitinophagales</taxon>
        <taxon>Chitinophagaceae</taxon>
        <taxon>Chitinophaga</taxon>
    </lineage>
</organism>
<dbReference type="Pfam" id="PF04773">
    <property type="entry name" value="FecR"/>
    <property type="match status" value="1"/>
</dbReference>
<gene>
    <name evidence="1" type="ORF">ECE50_014195</name>
</gene>
<dbReference type="Pfam" id="PF16344">
    <property type="entry name" value="FecR_C"/>
    <property type="match status" value="1"/>
</dbReference>
<sequence length="318" mass="36190">MLNYRYIRFLLQKRQQEPLSGEEEQLIEQWYQSLDTMPGQSAGGQEEMKQHSWEQLQAIIGREQVPARRMLPWKRVWWAAAAAVLLLIAGGKYFYRSAPASEPAWVMLECPTGKRLRIGMADGSTIWLNSGSRLHYHPSFPQQREISIDDGEVFFEVAKDAAHPFLVHTKSLSVRVLGTAFNVTAYTQLDVEKVSVAEGSVQVRQAAREVVLHPDQQLVYNRSSNGFKQQEVMAAQTNSWRKGDIYLTNVTLAELALTLENIYGYEIEFSNSRLKNCVNSLHFNDKEPITKVLDLLKLIDNITYTISNKRIIIAGKAC</sequence>
<dbReference type="PANTHER" id="PTHR30273">
    <property type="entry name" value="PERIPLASMIC SIGNAL SENSOR AND SIGMA FACTOR ACTIVATOR FECR-RELATED"/>
    <property type="match status" value="1"/>
</dbReference>
<dbReference type="OrthoDB" id="1524389at2"/>
<dbReference type="AlphaFoldDB" id="A0A3S1CY45"/>
<dbReference type="InterPro" id="IPR012373">
    <property type="entry name" value="Ferrdict_sens_TM"/>
</dbReference>
<dbReference type="Gene3D" id="3.55.50.30">
    <property type="match status" value="1"/>
</dbReference>
<dbReference type="PIRSF" id="PIRSF018266">
    <property type="entry name" value="FecR"/>
    <property type="match status" value="1"/>
</dbReference>
<protein>
    <submittedName>
        <fullName evidence="1">DUF4974 domain-containing protein</fullName>
    </submittedName>
</protein>